<evidence type="ECO:0000313" key="3">
    <source>
        <dbReference type="EMBL" id="CAG5187561.1"/>
    </source>
</evidence>
<name>A0A8J2IPG1_9PLEO</name>
<dbReference type="GO" id="GO:0052689">
    <property type="term" value="F:carboxylic ester hydrolase activity"/>
    <property type="evidence" value="ECO:0007669"/>
    <property type="project" value="TreeGrafter"/>
</dbReference>
<protein>
    <recommendedName>
        <fullName evidence="2">Phospholipase/carboxylesterase/thioesterase domain-containing protein</fullName>
    </recommendedName>
</protein>
<dbReference type="AlphaFoldDB" id="A0A8J2IPG1"/>
<dbReference type="Gene3D" id="3.40.50.1820">
    <property type="entry name" value="alpha/beta hydrolase"/>
    <property type="match status" value="1"/>
</dbReference>
<evidence type="ECO:0000313" key="4">
    <source>
        <dbReference type="Proteomes" id="UP000676310"/>
    </source>
</evidence>
<dbReference type="InterPro" id="IPR029058">
    <property type="entry name" value="AB_hydrolase_fold"/>
</dbReference>
<evidence type="ECO:0000256" key="1">
    <source>
        <dbReference type="ARBA" id="ARBA00006499"/>
    </source>
</evidence>
<dbReference type="EMBL" id="CAJRGZ010000032">
    <property type="protein sequence ID" value="CAG5187561.1"/>
    <property type="molecule type" value="Genomic_DNA"/>
</dbReference>
<sequence>MATSARIVAPTAPQPHTHTIILRHGRGSNGSVFCDELFESEDSSDRFIVDIFPTVKWVFPSAMESYTMSDGEFQWFDMSSVQRPQENNEIQKSGLWHSVAQILLVVEEEANVVGSQNVILVGISQGCATGIFALLASGIRVGGFVGLNGWLPLADEVQGITKVPGRVQDVLKMPVLLQHCKDDDIVPVENGDDLKKRLEEMNMCVKWECFDDGGHWLNEPEGMDGLVDFIQMVMIAT</sequence>
<proteinExistence type="inferred from homology"/>
<reference evidence="3" key="1">
    <citation type="submission" date="2021-05" db="EMBL/GenBank/DDBJ databases">
        <authorList>
            <person name="Stam R."/>
        </authorList>
    </citation>
    <scope>NUCLEOTIDE SEQUENCE</scope>
    <source>
        <strain evidence="3">CS162</strain>
    </source>
</reference>
<comment type="caution">
    <text evidence="3">The sequence shown here is derived from an EMBL/GenBank/DDBJ whole genome shotgun (WGS) entry which is preliminary data.</text>
</comment>
<dbReference type="OrthoDB" id="2418081at2759"/>
<organism evidence="3 4">
    <name type="scientific">Alternaria atra</name>
    <dbReference type="NCBI Taxonomy" id="119953"/>
    <lineage>
        <taxon>Eukaryota</taxon>
        <taxon>Fungi</taxon>
        <taxon>Dikarya</taxon>
        <taxon>Ascomycota</taxon>
        <taxon>Pezizomycotina</taxon>
        <taxon>Dothideomycetes</taxon>
        <taxon>Pleosporomycetidae</taxon>
        <taxon>Pleosporales</taxon>
        <taxon>Pleosporineae</taxon>
        <taxon>Pleosporaceae</taxon>
        <taxon>Alternaria</taxon>
        <taxon>Alternaria sect. Ulocladioides</taxon>
    </lineage>
</organism>
<dbReference type="InterPro" id="IPR050565">
    <property type="entry name" value="LYPA1-2/EST-like"/>
</dbReference>
<evidence type="ECO:0000259" key="2">
    <source>
        <dbReference type="Pfam" id="PF02230"/>
    </source>
</evidence>
<dbReference type="RefSeq" id="XP_043175306.1">
    <property type="nucleotide sequence ID" value="XM_043319371.1"/>
</dbReference>
<dbReference type="PANTHER" id="PTHR10655:SF63">
    <property type="entry name" value="PHOSPHOLIPASE_CARBOXYLESTERASE_THIOESTERASE DOMAIN-CONTAINING PROTEIN"/>
    <property type="match status" value="1"/>
</dbReference>
<keyword evidence="4" id="KW-1185">Reference proteome</keyword>
<dbReference type="Proteomes" id="UP000676310">
    <property type="component" value="Unassembled WGS sequence"/>
</dbReference>
<dbReference type="GO" id="GO:0005737">
    <property type="term" value="C:cytoplasm"/>
    <property type="evidence" value="ECO:0007669"/>
    <property type="project" value="TreeGrafter"/>
</dbReference>
<gene>
    <name evidence="3" type="ORF">ALTATR162_LOCUS11729</name>
</gene>
<feature type="domain" description="Phospholipase/carboxylesterase/thioesterase" evidence="2">
    <location>
        <begin position="7"/>
        <end position="233"/>
    </location>
</feature>
<accession>A0A8J2IPG1</accession>
<dbReference type="Pfam" id="PF02230">
    <property type="entry name" value="Abhydrolase_2"/>
    <property type="match status" value="1"/>
</dbReference>
<dbReference type="InterPro" id="IPR003140">
    <property type="entry name" value="PLipase/COase/thioEstase"/>
</dbReference>
<dbReference type="GO" id="GO:0008474">
    <property type="term" value="F:palmitoyl-(protein) hydrolase activity"/>
    <property type="evidence" value="ECO:0007669"/>
    <property type="project" value="TreeGrafter"/>
</dbReference>
<comment type="similarity">
    <text evidence="1">Belongs to the AB hydrolase superfamily. AB hydrolase 2 family.</text>
</comment>
<dbReference type="GeneID" id="67012033"/>
<dbReference type="PANTHER" id="PTHR10655">
    <property type="entry name" value="LYSOPHOSPHOLIPASE-RELATED"/>
    <property type="match status" value="1"/>
</dbReference>
<dbReference type="SUPFAM" id="SSF53474">
    <property type="entry name" value="alpha/beta-Hydrolases"/>
    <property type="match status" value="1"/>
</dbReference>